<proteinExistence type="predicted"/>
<dbReference type="RefSeq" id="YP_009842805.1">
    <property type="nucleotide sequence ID" value="NC_048743.1"/>
</dbReference>
<dbReference type="Proteomes" id="UP000288363">
    <property type="component" value="Segment"/>
</dbReference>
<accession>A0A3S9UQT1</accession>
<dbReference type="GeneID" id="55613066"/>
<keyword evidence="2" id="KW-1185">Reference proteome</keyword>
<evidence type="ECO:0000313" key="1">
    <source>
        <dbReference type="EMBL" id="AZS12643.1"/>
    </source>
</evidence>
<dbReference type="EMBL" id="MK279909">
    <property type="protein sequence ID" value="AZS12643.1"/>
    <property type="molecule type" value="Genomic_DNA"/>
</dbReference>
<protein>
    <submittedName>
        <fullName evidence="1">Uncharacterized protein</fullName>
    </submittedName>
</protein>
<reference evidence="1 2" key="1">
    <citation type="submission" date="2018-12" db="EMBL/GenBank/DDBJ databases">
        <authorList>
            <person name="Almail A."/>
            <person name="Dorhout K.E."/>
            <person name="Johnson J."/>
            <person name="Jorgensen H.J."/>
            <person name="Tolsma S."/>
            <person name="Garlena R.A."/>
            <person name="Russell D.A."/>
            <person name="Pope W.H."/>
            <person name="Jacobs-Sera D."/>
            <person name="Hatfull G.F."/>
        </authorList>
    </citation>
    <scope>NUCLEOTIDE SEQUENCE [LARGE SCALE GENOMIC DNA]</scope>
</reference>
<gene>
    <name evidence="1" type="primary">107</name>
    <name evidence="1" type="ORF">SEA_DRLUPO_107</name>
</gene>
<name>A0A3S9UQT1_9CAUD</name>
<organism evidence="1 2">
    <name type="scientific">Mycobacterium phage DrLupo</name>
    <dbReference type="NCBI Taxonomy" id="2499037"/>
    <lineage>
        <taxon>Viruses</taxon>
        <taxon>Duplodnaviria</taxon>
        <taxon>Heunggongvirae</taxon>
        <taxon>Uroviricota</taxon>
        <taxon>Caudoviricetes</taxon>
        <taxon>Barnyardvirus</taxon>
        <taxon>Barnyardvirus drlupo</taxon>
    </lineage>
</organism>
<dbReference type="KEGG" id="vg:55613066"/>
<sequence length="67" mass="7645">MTIKVCMDCFNKRFPHKMPSIYTWGRQCADCKKPCASRGLLIKIDVRPNAEPPQDVGVVAVDMRHKL</sequence>
<evidence type="ECO:0000313" key="2">
    <source>
        <dbReference type="Proteomes" id="UP000288363"/>
    </source>
</evidence>